<evidence type="ECO:0000256" key="10">
    <source>
        <dbReference type="ARBA" id="ARBA00022833"/>
    </source>
</evidence>
<dbReference type="GO" id="GO:0004636">
    <property type="term" value="F:phosphoribosyl-ATP diphosphatase activity"/>
    <property type="evidence" value="ECO:0007669"/>
    <property type="project" value="UniProtKB-EC"/>
</dbReference>
<dbReference type="EMBL" id="JAERRA010000002">
    <property type="protein sequence ID" value="MBL0720843.1"/>
    <property type="molecule type" value="Genomic_DNA"/>
</dbReference>
<feature type="binding site" evidence="12">
    <location>
        <position position="99"/>
    </location>
    <ligand>
        <name>Mg(2+)</name>
        <dbReference type="ChEBI" id="CHEBI:18420"/>
    </ligand>
</feature>
<comment type="catalytic activity">
    <reaction evidence="2">
        <text>1-(5-phospho-beta-D-ribosyl)-ATP + H2O = 1-(5-phospho-beta-D-ribosyl)-5'-AMP + diphosphate + H(+)</text>
        <dbReference type="Rhea" id="RHEA:22828"/>
        <dbReference type="ChEBI" id="CHEBI:15377"/>
        <dbReference type="ChEBI" id="CHEBI:15378"/>
        <dbReference type="ChEBI" id="CHEBI:33019"/>
        <dbReference type="ChEBI" id="CHEBI:59457"/>
        <dbReference type="ChEBI" id="CHEBI:73183"/>
        <dbReference type="EC" id="3.6.1.31"/>
    </reaction>
</comment>
<comment type="pathway">
    <text evidence="3 12">Amino-acid biosynthesis; L-histidine biosynthesis; L-histidine from 5-phospho-alpha-D-ribose 1-diphosphate: step 3/9.</text>
</comment>
<organism evidence="14 15">
    <name type="scientific">Aquariibacter lacus</name>
    <dbReference type="NCBI Taxonomy" id="2801332"/>
    <lineage>
        <taxon>Bacteria</taxon>
        <taxon>Pseudomonadati</taxon>
        <taxon>Pseudomonadota</taxon>
        <taxon>Betaproteobacteria</taxon>
        <taxon>Burkholderiales</taxon>
        <taxon>Sphaerotilaceae</taxon>
        <taxon>Aquariibacter</taxon>
    </lineage>
</organism>
<dbReference type="Gene3D" id="3.10.20.810">
    <property type="entry name" value="Phosphoribosyl-AMP cyclohydrolase"/>
    <property type="match status" value="1"/>
</dbReference>
<dbReference type="GO" id="GO:0004635">
    <property type="term" value="F:phosphoribosyl-AMP cyclohydrolase activity"/>
    <property type="evidence" value="ECO:0007669"/>
    <property type="project" value="UniProtKB-UniRule"/>
</dbReference>
<dbReference type="AlphaFoldDB" id="A0A9X1BSP6"/>
<dbReference type="GO" id="GO:0005737">
    <property type="term" value="C:cytoplasm"/>
    <property type="evidence" value="ECO:0007669"/>
    <property type="project" value="UniProtKB-SubCell"/>
</dbReference>
<comment type="caution">
    <text evidence="14">The sequence shown here is derived from an EMBL/GenBank/DDBJ whole genome shotgun (WGS) entry which is preliminary data.</text>
</comment>
<comment type="subcellular location">
    <subcellularLocation>
        <location evidence="12">Cytoplasm</location>
    </subcellularLocation>
</comment>
<comment type="cofactor">
    <cofactor evidence="12">
        <name>Zn(2+)</name>
        <dbReference type="ChEBI" id="CHEBI:29105"/>
    </cofactor>
    <text evidence="12">Binds 1 zinc ion per subunit.</text>
</comment>
<feature type="binding site" evidence="12">
    <location>
        <position position="97"/>
    </location>
    <ligand>
        <name>Mg(2+)</name>
        <dbReference type="ChEBI" id="CHEBI:18420"/>
    </ligand>
</feature>
<dbReference type="InterPro" id="IPR002496">
    <property type="entry name" value="PRib_AMP_CycHydrolase_dom"/>
</dbReference>
<sequence>MSADANPAERPATLPTQPAGAWLDAVRWDADGLVPVIAQEQGSGDVLMFAWMNREALALTAELGRAVYYSRSRQRLWRKGEESGHVQQVHEIRLDCDQDVVLLKVTQLGHEPGIACHTGRHACFFQRLEGQGAEAQWQTVEPVLKDPETIYNR</sequence>
<comment type="similarity">
    <text evidence="6">In the N-terminal section; belongs to the PRA-CH family.</text>
</comment>
<dbReference type="EC" id="3.5.4.19" evidence="12"/>
<evidence type="ECO:0000313" key="14">
    <source>
        <dbReference type="EMBL" id="MBL0720843.1"/>
    </source>
</evidence>
<evidence type="ECO:0000256" key="4">
    <source>
        <dbReference type="ARBA" id="ARBA00005204"/>
    </source>
</evidence>
<evidence type="ECO:0000256" key="9">
    <source>
        <dbReference type="ARBA" id="ARBA00022801"/>
    </source>
</evidence>
<keyword evidence="12" id="KW-0479">Metal-binding</keyword>
<keyword evidence="7 12" id="KW-0963">Cytoplasm</keyword>
<feature type="binding site" evidence="12">
    <location>
        <position position="96"/>
    </location>
    <ligand>
        <name>Zn(2+)</name>
        <dbReference type="ChEBI" id="CHEBI:29105"/>
        <note>ligand shared between dimeric partners</note>
    </ligand>
</feature>
<evidence type="ECO:0000256" key="2">
    <source>
        <dbReference type="ARBA" id="ARBA00001460"/>
    </source>
</evidence>
<feature type="binding site" evidence="12">
    <location>
        <position position="123"/>
    </location>
    <ligand>
        <name>Zn(2+)</name>
        <dbReference type="ChEBI" id="CHEBI:29105"/>
        <note>ligand shared between dimeric partners</note>
    </ligand>
</feature>
<dbReference type="PANTHER" id="PTHR42945:SF1">
    <property type="entry name" value="HISTIDINE BIOSYNTHESIS BIFUNCTIONAL PROTEIN HIS7"/>
    <property type="match status" value="1"/>
</dbReference>
<keyword evidence="8 12" id="KW-0028">Amino-acid biosynthesis</keyword>
<dbReference type="FunFam" id="3.10.20.810:FF:000001">
    <property type="entry name" value="Histidine biosynthesis bifunctional protein HisIE"/>
    <property type="match status" value="1"/>
</dbReference>
<keyword evidence="10 12" id="KW-0862">Zinc</keyword>
<comment type="similarity">
    <text evidence="12">Belongs to the PRA-CH family.</text>
</comment>
<evidence type="ECO:0000256" key="11">
    <source>
        <dbReference type="ARBA" id="ARBA00023102"/>
    </source>
</evidence>
<dbReference type="HAMAP" id="MF_01021">
    <property type="entry name" value="HisI"/>
    <property type="match status" value="1"/>
</dbReference>
<evidence type="ECO:0000256" key="6">
    <source>
        <dbReference type="ARBA" id="ARBA00008299"/>
    </source>
</evidence>
<name>A0A9X1BSP6_9BURK</name>
<gene>
    <name evidence="12 14" type="primary">hisI</name>
    <name evidence="14" type="ORF">JI742_13195</name>
</gene>
<dbReference type="Proteomes" id="UP000643207">
    <property type="component" value="Unassembled WGS sequence"/>
</dbReference>
<feature type="domain" description="Phosphoribosyl-AMP cyclohydrolase" evidence="13">
    <location>
        <begin position="48"/>
        <end position="125"/>
    </location>
</feature>
<dbReference type="Pfam" id="PF01502">
    <property type="entry name" value="PRA-CH"/>
    <property type="match status" value="1"/>
</dbReference>
<dbReference type="InterPro" id="IPR026660">
    <property type="entry name" value="PRA-CH"/>
</dbReference>
<evidence type="ECO:0000256" key="12">
    <source>
        <dbReference type="HAMAP-Rule" id="MF_01021"/>
    </source>
</evidence>
<comment type="function">
    <text evidence="12">Catalyzes the hydrolysis of the adenine ring of phosphoribosyl-AMP.</text>
</comment>
<dbReference type="NCBIfam" id="NF000768">
    <property type="entry name" value="PRK00051.1"/>
    <property type="match status" value="1"/>
</dbReference>
<evidence type="ECO:0000256" key="3">
    <source>
        <dbReference type="ARBA" id="ARBA00005169"/>
    </source>
</evidence>
<evidence type="ECO:0000256" key="1">
    <source>
        <dbReference type="ARBA" id="ARBA00000024"/>
    </source>
</evidence>
<dbReference type="InterPro" id="IPR038019">
    <property type="entry name" value="PRib_AMP_CycHydrolase_sf"/>
</dbReference>
<comment type="catalytic activity">
    <reaction evidence="1 12">
        <text>1-(5-phospho-beta-D-ribosyl)-5'-AMP + H2O = 1-(5-phospho-beta-D-ribosyl)-5-[(5-phospho-beta-D-ribosylamino)methylideneamino]imidazole-4-carboxamide</text>
        <dbReference type="Rhea" id="RHEA:20049"/>
        <dbReference type="ChEBI" id="CHEBI:15377"/>
        <dbReference type="ChEBI" id="CHEBI:58435"/>
        <dbReference type="ChEBI" id="CHEBI:59457"/>
        <dbReference type="EC" id="3.5.4.19"/>
    </reaction>
</comment>
<dbReference type="PANTHER" id="PTHR42945">
    <property type="entry name" value="HISTIDINE BIOSYNTHESIS BIFUNCTIONAL PROTEIN"/>
    <property type="match status" value="1"/>
</dbReference>
<accession>A0A9X1BSP6</accession>
<evidence type="ECO:0000259" key="13">
    <source>
        <dbReference type="Pfam" id="PF01502"/>
    </source>
</evidence>
<dbReference type="GO" id="GO:0000105">
    <property type="term" value="P:L-histidine biosynthetic process"/>
    <property type="evidence" value="ECO:0007669"/>
    <property type="project" value="UniProtKB-UniRule"/>
</dbReference>
<evidence type="ECO:0000313" key="15">
    <source>
        <dbReference type="Proteomes" id="UP000643207"/>
    </source>
</evidence>
<evidence type="ECO:0000256" key="7">
    <source>
        <dbReference type="ARBA" id="ARBA00022490"/>
    </source>
</evidence>
<comment type="cofactor">
    <cofactor evidence="12">
        <name>Mg(2+)</name>
        <dbReference type="ChEBI" id="CHEBI:18420"/>
    </cofactor>
    <text evidence="12">Binds 1 Mg(2+) ion per subunit.</text>
</comment>
<dbReference type="SUPFAM" id="SSF141734">
    <property type="entry name" value="HisI-like"/>
    <property type="match status" value="1"/>
</dbReference>
<keyword evidence="15" id="KW-1185">Reference proteome</keyword>
<reference evidence="14 15" key="1">
    <citation type="submission" date="2021-01" db="EMBL/GenBank/DDBJ databases">
        <title>Piscinibacter sp. Jin2 Genome sequencing and assembly.</title>
        <authorList>
            <person name="Kim I."/>
        </authorList>
    </citation>
    <scope>NUCLEOTIDE SEQUENCE [LARGE SCALE GENOMIC DNA]</scope>
    <source>
        <strain evidence="14 15">Jin2</strain>
    </source>
</reference>
<keyword evidence="12" id="KW-0460">Magnesium</keyword>
<comment type="subunit">
    <text evidence="12">Homodimer.</text>
</comment>
<evidence type="ECO:0000256" key="8">
    <source>
        <dbReference type="ARBA" id="ARBA00022605"/>
    </source>
</evidence>
<protein>
    <recommendedName>
        <fullName evidence="12">Phosphoribosyl-AMP cyclohydrolase</fullName>
        <shortName evidence="12">PRA-CH</shortName>
        <ecNumber evidence="12">3.5.4.19</ecNumber>
    </recommendedName>
</protein>
<dbReference type="GO" id="GO:0008270">
    <property type="term" value="F:zinc ion binding"/>
    <property type="evidence" value="ECO:0007669"/>
    <property type="project" value="UniProtKB-UniRule"/>
</dbReference>
<comment type="pathway">
    <text evidence="4">Amino-acid biosynthesis; L-histidine biosynthesis; L-histidine from 5-phospho-alpha-D-ribose 1-diphosphate: step 2/9.</text>
</comment>
<evidence type="ECO:0000256" key="5">
    <source>
        <dbReference type="ARBA" id="ARBA00007731"/>
    </source>
</evidence>
<feature type="binding site" evidence="12">
    <location>
        <position position="95"/>
    </location>
    <ligand>
        <name>Mg(2+)</name>
        <dbReference type="ChEBI" id="CHEBI:18420"/>
    </ligand>
</feature>
<proteinExistence type="inferred from homology"/>
<dbReference type="RefSeq" id="WP_201827611.1">
    <property type="nucleotide sequence ID" value="NZ_JAERRA010000002.1"/>
</dbReference>
<keyword evidence="11 12" id="KW-0368">Histidine biosynthesis</keyword>
<dbReference type="GO" id="GO:0000287">
    <property type="term" value="F:magnesium ion binding"/>
    <property type="evidence" value="ECO:0007669"/>
    <property type="project" value="UniProtKB-UniRule"/>
</dbReference>
<feature type="binding site" evidence="12">
    <location>
        <position position="116"/>
    </location>
    <ligand>
        <name>Zn(2+)</name>
        <dbReference type="ChEBI" id="CHEBI:29105"/>
        <note>ligand shared between dimeric partners</note>
    </ligand>
</feature>
<keyword evidence="9 12" id="KW-0378">Hydrolase</keyword>
<comment type="similarity">
    <text evidence="5">In the C-terminal section; belongs to the PRA-PH family.</text>
</comment>